<dbReference type="GO" id="GO:0016987">
    <property type="term" value="F:sigma factor activity"/>
    <property type="evidence" value="ECO:0007669"/>
    <property type="project" value="UniProtKB-KW"/>
</dbReference>
<keyword evidence="4" id="KW-0804">Transcription</keyword>
<dbReference type="NCBIfam" id="TIGR02937">
    <property type="entry name" value="sigma70-ECF"/>
    <property type="match status" value="1"/>
</dbReference>
<dbReference type="Gene3D" id="1.10.10.10">
    <property type="entry name" value="Winged helix-like DNA-binding domain superfamily/Winged helix DNA-binding domain"/>
    <property type="match status" value="1"/>
</dbReference>
<reference evidence="7" key="1">
    <citation type="submission" date="2018-06" db="EMBL/GenBank/DDBJ databases">
        <authorList>
            <person name="Zhirakovskaya E."/>
        </authorList>
    </citation>
    <scope>NUCLEOTIDE SEQUENCE</scope>
</reference>
<dbReference type="SUPFAM" id="SSF88946">
    <property type="entry name" value="Sigma2 domain of RNA polymerase sigma factors"/>
    <property type="match status" value="1"/>
</dbReference>
<evidence type="ECO:0000256" key="1">
    <source>
        <dbReference type="ARBA" id="ARBA00010641"/>
    </source>
</evidence>
<evidence type="ECO:0000259" key="5">
    <source>
        <dbReference type="Pfam" id="PF04542"/>
    </source>
</evidence>
<dbReference type="InterPro" id="IPR013249">
    <property type="entry name" value="RNA_pol_sigma70_r4_t2"/>
</dbReference>
<organism evidence="7">
    <name type="scientific">hydrothermal vent metagenome</name>
    <dbReference type="NCBI Taxonomy" id="652676"/>
    <lineage>
        <taxon>unclassified sequences</taxon>
        <taxon>metagenomes</taxon>
        <taxon>ecological metagenomes</taxon>
    </lineage>
</organism>
<name>A0A3B1CK12_9ZZZZ</name>
<comment type="similarity">
    <text evidence="1">Belongs to the sigma-70 factor family. ECF subfamily.</text>
</comment>
<dbReference type="PANTHER" id="PTHR43133">
    <property type="entry name" value="RNA POLYMERASE ECF-TYPE SIGMA FACTO"/>
    <property type="match status" value="1"/>
</dbReference>
<dbReference type="Pfam" id="PF04542">
    <property type="entry name" value="Sigma70_r2"/>
    <property type="match status" value="1"/>
</dbReference>
<dbReference type="AlphaFoldDB" id="A0A3B1CK12"/>
<gene>
    <name evidence="7" type="ORF">MNBD_NITROSPINAE01-1100</name>
</gene>
<evidence type="ECO:0000256" key="4">
    <source>
        <dbReference type="ARBA" id="ARBA00023163"/>
    </source>
</evidence>
<dbReference type="InterPro" id="IPR013324">
    <property type="entry name" value="RNA_pol_sigma_r3/r4-like"/>
</dbReference>
<dbReference type="EMBL" id="UOGC01000163">
    <property type="protein sequence ID" value="VAX24278.1"/>
    <property type="molecule type" value="Genomic_DNA"/>
</dbReference>
<dbReference type="InterPro" id="IPR007627">
    <property type="entry name" value="RNA_pol_sigma70_r2"/>
</dbReference>
<dbReference type="InterPro" id="IPR036388">
    <property type="entry name" value="WH-like_DNA-bd_sf"/>
</dbReference>
<dbReference type="Pfam" id="PF08281">
    <property type="entry name" value="Sigma70_r4_2"/>
    <property type="match status" value="1"/>
</dbReference>
<dbReference type="Gene3D" id="1.10.1740.10">
    <property type="match status" value="1"/>
</dbReference>
<sequence length="175" mass="20550">MARFEEITIPHIETLYKMAHHLAGSRDDAEDMVQEVYLKARKSFHTLKEHKKCKSWLCSILYRHFVDEYRKRKPYAEVDINNIPDNNKPEKNDWPEHFKFEDISKSLNKLDPKYRLPLVAHFLSGESYQEIAESLDIPMGTVMSRIHRAKKAMRKDLASATPPSLKIVNGEKHEM</sequence>
<proteinExistence type="inferred from homology"/>
<dbReference type="InterPro" id="IPR013325">
    <property type="entry name" value="RNA_pol_sigma_r2"/>
</dbReference>
<dbReference type="SUPFAM" id="SSF88659">
    <property type="entry name" value="Sigma3 and sigma4 domains of RNA polymerase sigma factors"/>
    <property type="match status" value="1"/>
</dbReference>
<evidence type="ECO:0008006" key="8">
    <source>
        <dbReference type="Google" id="ProtNLM"/>
    </source>
</evidence>
<evidence type="ECO:0000259" key="6">
    <source>
        <dbReference type="Pfam" id="PF08281"/>
    </source>
</evidence>
<accession>A0A3B1CK12</accession>
<evidence type="ECO:0000256" key="3">
    <source>
        <dbReference type="ARBA" id="ARBA00023082"/>
    </source>
</evidence>
<evidence type="ECO:0000313" key="7">
    <source>
        <dbReference type="EMBL" id="VAX24278.1"/>
    </source>
</evidence>
<feature type="domain" description="RNA polymerase sigma-70 region 2" evidence="5">
    <location>
        <begin position="12"/>
        <end position="73"/>
    </location>
</feature>
<feature type="domain" description="RNA polymerase sigma factor 70 region 4 type 2" evidence="6">
    <location>
        <begin position="102"/>
        <end position="153"/>
    </location>
</feature>
<keyword evidence="3" id="KW-0731">Sigma factor</keyword>
<evidence type="ECO:0000256" key="2">
    <source>
        <dbReference type="ARBA" id="ARBA00023015"/>
    </source>
</evidence>
<dbReference type="GO" id="GO:0006352">
    <property type="term" value="P:DNA-templated transcription initiation"/>
    <property type="evidence" value="ECO:0007669"/>
    <property type="project" value="InterPro"/>
</dbReference>
<dbReference type="GO" id="GO:0003677">
    <property type="term" value="F:DNA binding"/>
    <property type="evidence" value="ECO:0007669"/>
    <property type="project" value="InterPro"/>
</dbReference>
<protein>
    <recommendedName>
        <fullName evidence="8">RNA polymerase ECF-type sigma factor</fullName>
    </recommendedName>
</protein>
<dbReference type="InterPro" id="IPR014284">
    <property type="entry name" value="RNA_pol_sigma-70_dom"/>
</dbReference>
<dbReference type="PANTHER" id="PTHR43133:SF60">
    <property type="entry name" value="RNA POLYMERASE SIGMA FACTOR SIGV"/>
    <property type="match status" value="1"/>
</dbReference>
<keyword evidence="2" id="KW-0805">Transcription regulation</keyword>
<dbReference type="InterPro" id="IPR039425">
    <property type="entry name" value="RNA_pol_sigma-70-like"/>
</dbReference>
<dbReference type="CDD" id="cd06171">
    <property type="entry name" value="Sigma70_r4"/>
    <property type="match status" value="1"/>
</dbReference>